<gene>
    <name evidence="1" type="ORF">AM593_01048</name>
</gene>
<organism evidence="1 2">
    <name type="scientific">Mytilus galloprovincialis</name>
    <name type="common">Mediterranean mussel</name>
    <dbReference type="NCBI Taxonomy" id="29158"/>
    <lineage>
        <taxon>Eukaryota</taxon>
        <taxon>Metazoa</taxon>
        <taxon>Spiralia</taxon>
        <taxon>Lophotrochozoa</taxon>
        <taxon>Mollusca</taxon>
        <taxon>Bivalvia</taxon>
        <taxon>Autobranchia</taxon>
        <taxon>Pteriomorphia</taxon>
        <taxon>Mytilida</taxon>
        <taxon>Mytiloidea</taxon>
        <taxon>Mytilidae</taxon>
        <taxon>Mytilinae</taxon>
        <taxon>Mytilus</taxon>
    </lineage>
</organism>
<name>A0A3R5TS34_MYTGA</name>
<evidence type="ECO:0000313" key="1">
    <source>
        <dbReference type="EMBL" id="OPL21069.1"/>
    </source>
</evidence>
<proteinExistence type="predicted"/>
<feature type="non-terminal residue" evidence="1">
    <location>
        <position position="1"/>
    </location>
</feature>
<dbReference type="EMBL" id="KV595553">
    <property type="protein sequence ID" value="OPL21069.1"/>
    <property type="molecule type" value="Genomic_DNA"/>
</dbReference>
<keyword evidence="2" id="KW-1185">Reference proteome</keyword>
<accession>A0A3R5TS34</accession>
<protein>
    <submittedName>
        <fullName evidence="1">Uncharacterized protein</fullName>
    </submittedName>
</protein>
<dbReference type="Proteomes" id="UP000266721">
    <property type="component" value="Unassembled WGS sequence"/>
</dbReference>
<reference evidence="1 2" key="1">
    <citation type="journal article" date="2016" name="PLoS ONE">
        <title>A First Insight into the Genome of the Filter-Feeder Mussel Mytilus galloprovincialis.</title>
        <authorList>
            <person name="Murgarella M."/>
            <person name="Puiu D."/>
            <person name="Novoa B."/>
            <person name="Figueras A."/>
            <person name="Posada D."/>
            <person name="Canchaya C."/>
        </authorList>
    </citation>
    <scope>NUCLEOTIDE SEQUENCE [LARGE SCALE GENOMIC DNA]</scope>
    <source>
        <tissue evidence="1">Muscle</tissue>
    </source>
</reference>
<evidence type="ECO:0000313" key="2">
    <source>
        <dbReference type="Proteomes" id="UP000266721"/>
    </source>
</evidence>
<dbReference type="AlphaFoldDB" id="A0A3R5TS34"/>
<sequence length="35" mass="3817">MVTDADISHSLGSSSNSFIILVEVQHENWALTAFP</sequence>